<keyword evidence="8" id="KW-1015">Disulfide bond</keyword>
<keyword evidence="3" id="KW-0879">Wnt signaling pathway</keyword>
<dbReference type="InterPro" id="IPR000001">
    <property type="entry name" value="Kringle"/>
</dbReference>
<dbReference type="AlphaFoldDB" id="F6V5Z7"/>
<dbReference type="HOGENOM" id="CLU_047976_1_0_1"/>
<dbReference type="SMART" id="SM00321">
    <property type="entry name" value="WSC"/>
    <property type="match status" value="1"/>
</dbReference>
<dbReference type="Reactome" id="R-XTR-3772470">
    <property type="pathway name" value="Negative regulation of TCF-dependent signaling by WNT ligand antagonists"/>
</dbReference>
<dbReference type="Gene3D" id="2.60.120.290">
    <property type="entry name" value="Spermadhesin, CUB domain"/>
    <property type="match status" value="1"/>
</dbReference>
<dbReference type="PRINTS" id="PR00018">
    <property type="entry name" value="KRINGLE"/>
</dbReference>
<evidence type="ECO:0000313" key="18">
    <source>
        <dbReference type="Ensembl" id="ENSXETP00000039786"/>
    </source>
</evidence>
<evidence type="ECO:0000259" key="15">
    <source>
        <dbReference type="PROSITE" id="PS01180"/>
    </source>
</evidence>
<keyword evidence="7 13" id="KW-0472">Membrane</keyword>
<name>F6V5Z7_XENTR</name>
<sequence>MLVEMLWLFLLNLVLYVSSEVTHPELSECFTVNGRDYRGTVSHAGPEGTPCLYWNQTNQHMFNAQSDSDGELGLGNHNYCRNPDADVQPWCYVSENEDGIYWKYCDIPSCHMPGYLGCFLDFGTPPALSGASGTSSKLTVQACIRYCRTKGYQYAGLEAGYACFCGDPSDVGSLQPASGSQCDQYCFGKPNEICGGDGKISVYSAWVGACQENLTSCSGVLYSPDFPEEYGPSVSCMWDVLAPGSAAIELQFHIFQVPDPKDVLEVRDGTSRTLLMKVQGGQKPPSSVILPSGQLWFHFQSDQEFGGPGYAITYRGLPITVTNSTPLQETSEELSLASPNSTSEHHNTEHTSASKGLPITVTNSTPLQETSEELSLASPNSTSEHHNTEHTSASKALLFLAAALALLALCIGIVIWRYPSWSASIPCAMVQPTTCSMLYGHKKERMGDLTCVNQSSMKSLI</sequence>
<feature type="signal peptide" evidence="14">
    <location>
        <begin position="1"/>
        <end position="19"/>
    </location>
</feature>
<dbReference type="Xenbase" id="XB-GENE-855741">
    <property type="gene designation" value="kremen2"/>
</dbReference>
<evidence type="ECO:0000259" key="16">
    <source>
        <dbReference type="PROSITE" id="PS50070"/>
    </source>
</evidence>
<dbReference type="SUPFAM" id="SSF49854">
    <property type="entry name" value="Spermadhesin, CUB domain"/>
    <property type="match status" value="1"/>
</dbReference>
<proteinExistence type="predicted"/>
<feature type="region of interest" description="Disordered" evidence="12">
    <location>
        <begin position="328"/>
        <end position="389"/>
    </location>
</feature>
<evidence type="ECO:0000256" key="7">
    <source>
        <dbReference type="ARBA" id="ARBA00023136"/>
    </source>
</evidence>
<dbReference type="Proteomes" id="UP000008143">
    <property type="component" value="Chromosome 9"/>
</dbReference>
<evidence type="ECO:0000313" key="19">
    <source>
        <dbReference type="Proteomes" id="UP000008143"/>
    </source>
</evidence>
<dbReference type="CDD" id="cd00041">
    <property type="entry name" value="CUB"/>
    <property type="match status" value="1"/>
</dbReference>
<evidence type="ECO:0000256" key="8">
    <source>
        <dbReference type="ARBA" id="ARBA00023157"/>
    </source>
</evidence>
<evidence type="ECO:0000256" key="13">
    <source>
        <dbReference type="SAM" id="Phobius"/>
    </source>
</evidence>
<dbReference type="GO" id="GO:0007165">
    <property type="term" value="P:signal transduction"/>
    <property type="evidence" value="ECO:0000318"/>
    <property type="project" value="GO_Central"/>
</dbReference>
<evidence type="ECO:0000256" key="11">
    <source>
        <dbReference type="PROSITE-ProRule" id="PRU00121"/>
    </source>
</evidence>
<dbReference type="CDD" id="cd00108">
    <property type="entry name" value="KR"/>
    <property type="match status" value="1"/>
</dbReference>
<gene>
    <name evidence="18 20 21" type="primary">kremen2</name>
    <name evidence="20" type="synonym">krm2</name>
</gene>
<keyword evidence="6 13" id="KW-1133">Transmembrane helix</keyword>
<feature type="domain" description="CUB" evidence="15">
    <location>
        <begin position="210"/>
        <end position="317"/>
    </location>
</feature>
<dbReference type="Bgee" id="ENSXETG00000018365">
    <property type="expression patterns" value="Expressed in neurula embryo and 1 other cell type or tissue"/>
</dbReference>
<dbReference type="PROSITE" id="PS01180">
    <property type="entry name" value="CUB"/>
    <property type="match status" value="1"/>
</dbReference>
<feature type="domain" description="Kringle" evidence="16">
    <location>
        <begin position="28"/>
        <end position="110"/>
    </location>
</feature>
<keyword evidence="5 14" id="KW-0732">Signal</keyword>
<dbReference type="GO" id="GO:0016055">
    <property type="term" value="P:Wnt signaling pathway"/>
    <property type="evidence" value="ECO:0007669"/>
    <property type="project" value="UniProtKB-KW"/>
</dbReference>
<dbReference type="PANTHER" id="PTHR24269:SF15">
    <property type="entry name" value="KREMEN PROTEIN 2"/>
    <property type="match status" value="1"/>
</dbReference>
<feature type="chain" id="PRO_5044731200" description="Kringle-containing protein marking the eye and the nose" evidence="14">
    <location>
        <begin position="20"/>
        <end position="461"/>
    </location>
</feature>
<evidence type="ECO:0000256" key="3">
    <source>
        <dbReference type="ARBA" id="ARBA00022687"/>
    </source>
</evidence>
<dbReference type="PROSITE" id="PS51212">
    <property type="entry name" value="WSC"/>
    <property type="match status" value="1"/>
</dbReference>
<evidence type="ECO:0000256" key="9">
    <source>
        <dbReference type="ARBA" id="ARBA00023180"/>
    </source>
</evidence>
<dbReference type="InterPro" id="IPR035914">
    <property type="entry name" value="Sperma_CUB_dom_sf"/>
</dbReference>
<organism evidence="18">
    <name type="scientific">Xenopus tropicalis</name>
    <name type="common">Western clawed frog</name>
    <name type="synonym">Silurana tropicalis</name>
    <dbReference type="NCBI Taxonomy" id="8364"/>
    <lineage>
        <taxon>Eukaryota</taxon>
        <taxon>Metazoa</taxon>
        <taxon>Chordata</taxon>
        <taxon>Craniata</taxon>
        <taxon>Vertebrata</taxon>
        <taxon>Euteleostomi</taxon>
        <taxon>Amphibia</taxon>
        <taxon>Batrachia</taxon>
        <taxon>Anura</taxon>
        <taxon>Pipoidea</taxon>
        <taxon>Pipidae</taxon>
        <taxon>Xenopodinae</taxon>
        <taxon>Xenopus</taxon>
        <taxon>Silurana</taxon>
    </lineage>
</organism>
<dbReference type="PROSITE" id="PS50070">
    <property type="entry name" value="KRINGLE_2"/>
    <property type="match status" value="1"/>
</dbReference>
<dbReference type="InterPro" id="IPR000859">
    <property type="entry name" value="CUB_dom"/>
</dbReference>
<dbReference type="GeneID" id="780393"/>
<comment type="subcellular location">
    <subcellularLocation>
        <location evidence="1">Membrane</location>
        <topology evidence="1">Single-pass type I membrane protein</topology>
    </subcellularLocation>
</comment>
<keyword evidence="4 13" id="KW-0812">Transmembrane</keyword>
<dbReference type="Pfam" id="PF00051">
    <property type="entry name" value="Kringle"/>
    <property type="match status" value="1"/>
</dbReference>
<evidence type="ECO:0000256" key="10">
    <source>
        <dbReference type="ARBA" id="ARBA00032328"/>
    </source>
</evidence>
<evidence type="ECO:0000256" key="12">
    <source>
        <dbReference type="SAM" id="MobiDB-lite"/>
    </source>
</evidence>
<comment type="caution">
    <text evidence="11">Lacks conserved residue(s) required for the propagation of feature annotation.</text>
</comment>
<feature type="domain" description="WSC" evidence="17">
    <location>
        <begin position="112"/>
        <end position="206"/>
    </location>
</feature>
<dbReference type="InterPro" id="IPR051836">
    <property type="entry name" value="Kremen_rcpt"/>
</dbReference>
<reference evidence="18" key="2">
    <citation type="submission" date="2011-06" db="UniProtKB">
        <authorList>
            <consortium name="Ensembl"/>
        </authorList>
    </citation>
    <scope>IDENTIFICATION</scope>
</reference>
<dbReference type="InterPro" id="IPR018056">
    <property type="entry name" value="Kringle_CS"/>
</dbReference>
<dbReference type="InterPro" id="IPR038178">
    <property type="entry name" value="Kringle_sf"/>
</dbReference>
<dbReference type="FunFam" id="2.40.20.10:FF:000006">
    <property type="entry name" value="Kremen protein 2"/>
    <property type="match status" value="1"/>
</dbReference>
<dbReference type="PROSITE" id="PS00021">
    <property type="entry name" value="KRINGLE_1"/>
    <property type="match status" value="1"/>
</dbReference>
<evidence type="ECO:0000313" key="21">
    <source>
        <dbReference type="Xenbase" id="XB-GENE-855741"/>
    </source>
</evidence>
<dbReference type="InterPro" id="IPR002889">
    <property type="entry name" value="WSC_carb-bd"/>
</dbReference>
<dbReference type="InterPro" id="IPR013806">
    <property type="entry name" value="Kringle-like"/>
</dbReference>
<keyword evidence="2 11" id="KW-0420">Kringle</keyword>
<dbReference type="OMA" id="RNCSWVV"/>
<evidence type="ECO:0000256" key="4">
    <source>
        <dbReference type="ARBA" id="ARBA00022692"/>
    </source>
</evidence>
<dbReference type="SUPFAM" id="SSF57440">
    <property type="entry name" value="Kringle-like"/>
    <property type="match status" value="1"/>
</dbReference>
<dbReference type="OrthoDB" id="431034at2759"/>
<dbReference type="GO" id="GO:0005886">
    <property type="term" value="C:plasma membrane"/>
    <property type="evidence" value="ECO:0000318"/>
    <property type="project" value="GO_Central"/>
</dbReference>
<dbReference type="SMART" id="SM00042">
    <property type="entry name" value="CUB"/>
    <property type="match status" value="1"/>
</dbReference>
<feature type="transmembrane region" description="Helical" evidence="13">
    <location>
        <begin position="396"/>
        <end position="416"/>
    </location>
</feature>
<dbReference type="SMART" id="SM00130">
    <property type="entry name" value="KR"/>
    <property type="match status" value="1"/>
</dbReference>
<dbReference type="GeneTree" id="ENSGT00940000162126"/>
<reference evidence="20" key="3">
    <citation type="submission" date="2025-04" db="UniProtKB">
        <authorList>
            <consortium name="RefSeq"/>
        </authorList>
    </citation>
    <scope>IDENTIFICATION</scope>
    <source>
        <strain evidence="20">Nigerian</strain>
        <tissue evidence="20">Liver and blood</tissue>
    </source>
</reference>
<accession>F6V5Z7</accession>
<dbReference type="CTD" id="79412"/>
<keyword evidence="19" id="KW-1185">Reference proteome</keyword>
<evidence type="ECO:0000256" key="14">
    <source>
        <dbReference type="SAM" id="SignalP"/>
    </source>
</evidence>
<dbReference type="PANTHER" id="PTHR24269">
    <property type="entry name" value="KREMEN PROTEIN"/>
    <property type="match status" value="1"/>
</dbReference>
<dbReference type="AGR" id="Xenbase:XB-GENE-855741"/>
<reference evidence="18" key="1">
    <citation type="journal article" date="2010" name="Science">
        <title>The genome of the Western clawed frog Xenopus tropicalis.</title>
        <authorList>
            <person name="Hellsten U."/>
            <person name="Harland R.M."/>
            <person name="Gilchrist M.J."/>
            <person name="Hendrix D."/>
            <person name="Jurka J."/>
            <person name="Kapitonov V."/>
            <person name="Ovcharenko I."/>
            <person name="Putnam N.H."/>
            <person name="Shu S."/>
            <person name="Taher L."/>
            <person name="Blitz I.L."/>
            <person name="Blumberg B."/>
            <person name="Dichmann D.S."/>
            <person name="Dubchak I."/>
            <person name="Amaya E."/>
            <person name="Detter J.C."/>
            <person name="Fletcher R."/>
            <person name="Gerhard D.S."/>
            <person name="Goodstein D."/>
            <person name="Graves T."/>
            <person name="Grigoriev I.V."/>
            <person name="Grimwood J."/>
            <person name="Kawashima T."/>
            <person name="Lindquist E."/>
            <person name="Lucas S.M."/>
            <person name="Mead P.E."/>
            <person name="Mitros T."/>
            <person name="Ogino H."/>
            <person name="Ohta Y."/>
            <person name="Poliakov A.V."/>
            <person name="Pollet N."/>
            <person name="Robert J."/>
            <person name="Salamov A."/>
            <person name="Sater A.K."/>
            <person name="Schmutz J."/>
            <person name="Terry A."/>
            <person name="Vize P.D."/>
            <person name="Warren W.C."/>
            <person name="Wells D."/>
            <person name="Wills A."/>
            <person name="Wilson R.K."/>
            <person name="Zimmerman L.B."/>
            <person name="Zorn A.M."/>
            <person name="Grainger R."/>
            <person name="Grammer T."/>
            <person name="Khokha M.K."/>
            <person name="Richardson P.M."/>
            <person name="Rokhsar D.S."/>
        </authorList>
    </citation>
    <scope>NUCLEOTIDE SEQUENCE [LARGE SCALE GENOMIC DNA]</scope>
    <source>
        <strain evidence="18">Nigerian</strain>
    </source>
</reference>
<evidence type="ECO:0000259" key="17">
    <source>
        <dbReference type="PROSITE" id="PS51212"/>
    </source>
</evidence>
<evidence type="ECO:0000256" key="1">
    <source>
        <dbReference type="ARBA" id="ARBA00004479"/>
    </source>
</evidence>
<dbReference type="Pfam" id="PF00431">
    <property type="entry name" value="CUB"/>
    <property type="match status" value="1"/>
</dbReference>
<evidence type="ECO:0000313" key="20">
    <source>
        <dbReference type="RefSeq" id="XP_031748618.1"/>
    </source>
</evidence>
<dbReference type="GO" id="GO:0004888">
    <property type="term" value="F:transmembrane signaling receptor activity"/>
    <property type="evidence" value="ECO:0000318"/>
    <property type="project" value="GO_Central"/>
</dbReference>
<feature type="compositionally biased region" description="Polar residues" evidence="12">
    <location>
        <begin position="350"/>
        <end position="369"/>
    </location>
</feature>
<dbReference type="Ensembl" id="ENSXETT00000039786">
    <property type="protein sequence ID" value="ENSXETP00000039786"/>
    <property type="gene ID" value="ENSXETG00000018365"/>
</dbReference>
<evidence type="ECO:0000256" key="2">
    <source>
        <dbReference type="ARBA" id="ARBA00022572"/>
    </source>
</evidence>
<dbReference type="Pfam" id="PF01822">
    <property type="entry name" value="WSC"/>
    <property type="match status" value="1"/>
</dbReference>
<evidence type="ECO:0000256" key="5">
    <source>
        <dbReference type="ARBA" id="ARBA00022729"/>
    </source>
</evidence>
<dbReference type="Gene3D" id="2.40.20.10">
    <property type="entry name" value="Plasminogen Kringle 4"/>
    <property type="match status" value="1"/>
</dbReference>
<dbReference type="RefSeq" id="XP_031748618.1">
    <property type="nucleotide sequence ID" value="XM_031892758.1"/>
</dbReference>
<evidence type="ECO:0000256" key="6">
    <source>
        <dbReference type="ARBA" id="ARBA00022989"/>
    </source>
</evidence>
<keyword evidence="9" id="KW-0325">Glycoprotein</keyword>
<dbReference type="eggNOG" id="KOG4157">
    <property type="taxonomic scope" value="Eukaryota"/>
</dbReference>
<protein>
    <recommendedName>
        <fullName evidence="10">Kringle-containing protein marking the eye and the nose</fullName>
    </recommendedName>
</protein>